<dbReference type="AlphaFoldDB" id="A0A0D0DF79"/>
<feature type="region of interest" description="Disordered" evidence="1">
    <location>
        <begin position="112"/>
        <end position="144"/>
    </location>
</feature>
<dbReference type="STRING" id="930991.A0A0D0DF79"/>
<dbReference type="HOGENOM" id="CLU_045441_1_0_1"/>
<reference evidence="3" key="2">
    <citation type="submission" date="2015-01" db="EMBL/GenBank/DDBJ databases">
        <title>Evolutionary Origins and Diversification of the Mycorrhizal Mutualists.</title>
        <authorList>
            <consortium name="DOE Joint Genome Institute"/>
            <consortium name="Mycorrhizal Genomics Consortium"/>
            <person name="Kohler A."/>
            <person name="Kuo A."/>
            <person name="Nagy L.G."/>
            <person name="Floudas D."/>
            <person name="Copeland A."/>
            <person name="Barry K.W."/>
            <person name="Cichocki N."/>
            <person name="Veneault-Fourrey C."/>
            <person name="LaButti K."/>
            <person name="Lindquist E.A."/>
            <person name="Lipzen A."/>
            <person name="Lundell T."/>
            <person name="Morin E."/>
            <person name="Murat C."/>
            <person name="Riley R."/>
            <person name="Ohm R."/>
            <person name="Sun H."/>
            <person name="Tunlid A."/>
            <person name="Henrissat B."/>
            <person name="Grigoriev I.V."/>
            <person name="Hibbett D.S."/>
            <person name="Martin F."/>
        </authorList>
    </citation>
    <scope>NUCLEOTIDE SEQUENCE [LARGE SCALE GENOMIC DNA]</scope>
    <source>
        <strain evidence="3">Ve08.2h10</strain>
    </source>
</reference>
<dbReference type="EMBL" id="KN824993">
    <property type="protein sequence ID" value="KIK96302.1"/>
    <property type="molecule type" value="Genomic_DNA"/>
</dbReference>
<accession>A0A0D0DF79</accession>
<protein>
    <submittedName>
        <fullName evidence="2">Uncharacterized protein</fullName>
    </submittedName>
</protein>
<proteinExistence type="predicted"/>
<dbReference type="Proteomes" id="UP000054538">
    <property type="component" value="Unassembled WGS sequence"/>
</dbReference>
<keyword evidence="3" id="KW-1185">Reference proteome</keyword>
<evidence type="ECO:0000313" key="2">
    <source>
        <dbReference type="EMBL" id="KIK96302.1"/>
    </source>
</evidence>
<reference evidence="2 3" key="1">
    <citation type="submission" date="2014-04" db="EMBL/GenBank/DDBJ databases">
        <authorList>
            <consortium name="DOE Joint Genome Institute"/>
            <person name="Kuo A."/>
            <person name="Kohler A."/>
            <person name="Jargeat P."/>
            <person name="Nagy L.G."/>
            <person name="Floudas D."/>
            <person name="Copeland A."/>
            <person name="Barry K.W."/>
            <person name="Cichocki N."/>
            <person name="Veneault-Fourrey C."/>
            <person name="LaButti K."/>
            <person name="Lindquist E.A."/>
            <person name="Lipzen A."/>
            <person name="Lundell T."/>
            <person name="Morin E."/>
            <person name="Murat C."/>
            <person name="Sun H."/>
            <person name="Tunlid A."/>
            <person name="Henrissat B."/>
            <person name="Grigoriev I.V."/>
            <person name="Hibbett D.S."/>
            <person name="Martin F."/>
            <person name="Nordberg H.P."/>
            <person name="Cantor M.N."/>
            <person name="Hua S.X."/>
        </authorList>
    </citation>
    <scope>NUCLEOTIDE SEQUENCE [LARGE SCALE GENOMIC DNA]</scope>
    <source>
        <strain evidence="2 3">Ve08.2h10</strain>
    </source>
</reference>
<organism evidence="2 3">
    <name type="scientific">Paxillus rubicundulus Ve08.2h10</name>
    <dbReference type="NCBI Taxonomy" id="930991"/>
    <lineage>
        <taxon>Eukaryota</taxon>
        <taxon>Fungi</taxon>
        <taxon>Dikarya</taxon>
        <taxon>Basidiomycota</taxon>
        <taxon>Agaricomycotina</taxon>
        <taxon>Agaricomycetes</taxon>
        <taxon>Agaricomycetidae</taxon>
        <taxon>Boletales</taxon>
        <taxon>Paxilineae</taxon>
        <taxon>Paxillaceae</taxon>
        <taxon>Paxillus</taxon>
    </lineage>
</organism>
<evidence type="ECO:0000256" key="1">
    <source>
        <dbReference type="SAM" id="MobiDB-lite"/>
    </source>
</evidence>
<dbReference type="OrthoDB" id="2685032at2759"/>
<sequence length="270" mass="29794">MPKPRKVITFIINAMATSELKKPVMKCTSKSASFKFHHSNEPWDTLQAQLLAKISQLLAPNMINFNDYDVSFYISHTLSSQVEKMLLQAPTINIVVQQNPILAAVDISSDTRKENRGAEGDGDNDDARGANRKSKKKKDPAELPGNIKVSKNIQLFHDTWMCKRPNSTCPSSHCYVAPMGEHLHLSHEHLTCWAAVMLTGIEHTTLQKPPNHCLFGAVNQDGGITQEKLSPVLQHCLNNLESKNTSHSSALVINLSLSNNILGLAASQLP</sequence>
<gene>
    <name evidence="2" type="ORF">PAXRUDRAFT_772466</name>
</gene>
<name>A0A0D0DF79_9AGAM</name>
<evidence type="ECO:0000313" key="3">
    <source>
        <dbReference type="Proteomes" id="UP000054538"/>
    </source>
</evidence>
<dbReference type="InParanoid" id="A0A0D0DF79"/>
<feature type="compositionally biased region" description="Basic and acidic residues" evidence="1">
    <location>
        <begin position="112"/>
        <end position="129"/>
    </location>
</feature>